<dbReference type="Pfam" id="PF04646">
    <property type="entry name" value="DUF604"/>
    <property type="match status" value="1"/>
</dbReference>
<organism evidence="1 2">
    <name type="scientific">Jatropha curcas</name>
    <name type="common">Barbados nut</name>
    <dbReference type="NCBI Taxonomy" id="180498"/>
    <lineage>
        <taxon>Eukaryota</taxon>
        <taxon>Viridiplantae</taxon>
        <taxon>Streptophyta</taxon>
        <taxon>Embryophyta</taxon>
        <taxon>Tracheophyta</taxon>
        <taxon>Spermatophyta</taxon>
        <taxon>Magnoliopsida</taxon>
        <taxon>eudicotyledons</taxon>
        <taxon>Gunneridae</taxon>
        <taxon>Pentapetalae</taxon>
        <taxon>rosids</taxon>
        <taxon>fabids</taxon>
        <taxon>Malpighiales</taxon>
        <taxon>Euphorbiaceae</taxon>
        <taxon>Crotonoideae</taxon>
        <taxon>Jatropheae</taxon>
        <taxon>Jatropha</taxon>
    </lineage>
</organism>
<dbReference type="AlphaFoldDB" id="A0A067JE20"/>
<proteinExistence type="predicted"/>
<keyword evidence="2" id="KW-1185">Reference proteome</keyword>
<accession>A0A067JE20</accession>
<dbReference type="STRING" id="180498.A0A067JE20"/>
<sequence>MGFGGAGYALSYPLAKALAAKLDACIERYPYLYVSDHMAQSCLADMGVAINLEKGIHQIDLHHDISGLLSAHPQSPLLSLHHFDSINPIFPSMDRYESARHLMKAANFDQSRLLQQTICYQRESNWSFSVSWGYSTHIYENIIPRSILRKPLETFRPWAKNDKRPFFMFNTRLLNNDPCQAPHVFFFDSIEYTASGNRILTSYIRASPRNLPACSFAGNHSADSISRIQVLSPATIRKTAGVIECCDVEYKVEINTTEIKIRPCVKDEVLA</sequence>
<protein>
    <submittedName>
        <fullName evidence="1">Uncharacterized protein</fullName>
    </submittedName>
</protein>
<dbReference type="Gene3D" id="3.90.550.50">
    <property type="match status" value="1"/>
</dbReference>
<reference evidence="1 2" key="1">
    <citation type="journal article" date="2014" name="PLoS ONE">
        <title>Global Analysis of Gene Expression Profiles in Physic Nut (Jatropha curcas L.) Seedlings Exposed to Salt Stress.</title>
        <authorList>
            <person name="Zhang L."/>
            <person name="Zhang C."/>
            <person name="Wu P."/>
            <person name="Chen Y."/>
            <person name="Li M."/>
            <person name="Jiang H."/>
            <person name="Wu G."/>
        </authorList>
    </citation>
    <scope>NUCLEOTIDE SEQUENCE [LARGE SCALE GENOMIC DNA]</scope>
    <source>
        <strain evidence="2">cv. GZQX0401</strain>
        <tissue evidence="1">Young leaves</tissue>
    </source>
</reference>
<dbReference type="InterPro" id="IPR006740">
    <property type="entry name" value="DUF604"/>
</dbReference>
<dbReference type="EMBL" id="KK915447">
    <property type="protein sequence ID" value="KDP22111.1"/>
    <property type="molecule type" value="Genomic_DNA"/>
</dbReference>
<dbReference type="Proteomes" id="UP000027138">
    <property type="component" value="Unassembled WGS sequence"/>
</dbReference>
<name>A0A067JE20_JATCU</name>
<gene>
    <name evidence="1" type="ORF">JCGZ_25942</name>
</gene>
<evidence type="ECO:0000313" key="1">
    <source>
        <dbReference type="EMBL" id="KDP22111.1"/>
    </source>
</evidence>
<dbReference type="PANTHER" id="PTHR10811">
    <property type="entry name" value="FRINGE-RELATED"/>
    <property type="match status" value="1"/>
</dbReference>
<dbReference type="OrthoDB" id="414175at2759"/>
<evidence type="ECO:0000313" key="2">
    <source>
        <dbReference type="Proteomes" id="UP000027138"/>
    </source>
</evidence>